<dbReference type="InterPro" id="IPR057434">
    <property type="entry name" value="LMF1/2_N"/>
</dbReference>
<dbReference type="PANTHER" id="PTHR14463:SF5">
    <property type="entry name" value="LIPASE MATURATION FACTOR 2"/>
    <property type="match status" value="1"/>
</dbReference>
<accession>A0A8C4R2Y3</accession>
<dbReference type="AlphaFoldDB" id="A0A8C4R2Y3"/>
<protein>
    <recommendedName>
        <fullName evidence="1">Lipase maturation factor</fullName>
    </recommendedName>
</protein>
<reference evidence="3" key="1">
    <citation type="submission" date="2025-08" db="UniProtKB">
        <authorList>
            <consortium name="Ensembl"/>
        </authorList>
    </citation>
    <scope>IDENTIFICATION</scope>
</reference>
<dbReference type="GO" id="GO:0051604">
    <property type="term" value="P:protein maturation"/>
    <property type="evidence" value="ECO:0007669"/>
    <property type="project" value="InterPro"/>
</dbReference>
<dbReference type="GO" id="GO:0005789">
    <property type="term" value="C:endoplasmic reticulum membrane"/>
    <property type="evidence" value="ECO:0007669"/>
    <property type="project" value="UniProtKB-SubCell"/>
</dbReference>
<dbReference type="InterPro" id="IPR009613">
    <property type="entry name" value="LMF"/>
</dbReference>
<keyword evidence="1" id="KW-0256">Endoplasmic reticulum</keyword>
<feature type="transmembrane region" description="Helical" evidence="1">
    <location>
        <begin position="91"/>
        <end position="110"/>
    </location>
</feature>
<feature type="transmembrane region" description="Helical" evidence="1">
    <location>
        <begin position="117"/>
        <end position="139"/>
    </location>
</feature>
<organism evidence="3 4">
    <name type="scientific">Eptatretus burgeri</name>
    <name type="common">Inshore hagfish</name>
    <dbReference type="NCBI Taxonomy" id="7764"/>
    <lineage>
        <taxon>Eukaryota</taxon>
        <taxon>Metazoa</taxon>
        <taxon>Chordata</taxon>
        <taxon>Craniata</taxon>
        <taxon>Vertebrata</taxon>
        <taxon>Cyclostomata</taxon>
        <taxon>Myxini</taxon>
        <taxon>Myxiniformes</taxon>
        <taxon>Myxinidae</taxon>
        <taxon>Eptatretinae</taxon>
        <taxon>Eptatretus</taxon>
    </lineage>
</organism>
<feature type="domain" description="Lipase maturation factor 1/2 N-terminal" evidence="2">
    <location>
        <begin position="138"/>
        <end position="291"/>
    </location>
</feature>
<evidence type="ECO:0000313" key="3">
    <source>
        <dbReference type="Ensembl" id="ENSEBUP00000024494.1"/>
    </source>
</evidence>
<feature type="transmembrane region" description="Helical" evidence="1">
    <location>
        <begin position="231"/>
        <end position="253"/>
    </location>
</feature>
<dbReference type="PANTHER" id="PTHR14463">
    <property type="entry name" value="LIPASE MATURATION FACTOR"/>
    <property type="match status" value="1"/>
</dbReference>
<comment type="similarity">
    <text evidence="1">Belongs to the lipase maturation factor family.</text>
</comment>
<comment type="function">
    <text evidence="1">Involved in the maturation of specific proteins in the endoplasmic reticulum.</text>
</comment>
<comment type="subcellular location">
    <subcellularLocation>
        <location evidence="1">Endoplasmic reticulum membrane</location>
        <topology evidence="1">Multi-pass membrane protein</topology>
    </subcellularLocation>
</comment>
<evidence type="ECO:0000313" key="4">
    <source>
        <dbReference type="Proteomes" id="UP000694388"/>
    </source>
</evidence>
<evidence type="ECO:0000259" key="2">
    <source>
        <dbReference type="Pfam" id="PF06762"/>
    </source>
</evidence>
<dbReference type="GeneTree" id="ENSGT00530000063702"/>
<keyword evidence="1" id="KW-1133">Transmembrane helix</keyword>
<proteinExistence type="inferred from homology"/>
<feature type="transmembrane region" description="Helical" evidence="1">
    <location>
        <begin position="28"/>
        <end position="47"/>
    </location>
</feature>
<dbReference type="Ensembl" id="ENSEBUT00000025070.1">
    <property type="protein sequence ID" value="ENSEBUP00000024494.1"/>
    <property type="gene ID" value="ENSEBUG00000015104.1"/>
</dbReference>
<keyword evidence="1" id="KW-0472">Membrane</keyword>
<sequence>MKVTIPSSPPILRGLVTMALVLGPRKRFLWSLSVIYAIAFISLYVQVPGLYGKDGVLPVWKLVSGAADSRAATSRSALLSLTTLLSLSPELCLEIACLLGACLALSVALAEPLRDCVMFLGLWFLYLMVHQVGQVFLYFQWDSLLLEAGWLAVLVAPLHIRKWREVKAKPHDPSLFWLIRWLLFRLMFASGVVKLTSRCPTWWGLSALHYHYESQCIPTPLAWFAHQLPSWFQQLCVVQTYVIEIALPLLFFSPFRRHRLFAAYCQVCAYYLLVAHKTFSCQSLLFSMLGFLLKFYHCLLIYSV</sequence>
<dbReference type="Proteomes" id="UP000694388">
    <property type="component" value="Unplaced"/>
</dbReference>
<feature type="transmembrane region" description="Helical" evidence="1">
    <location>
        <begin position="260"/>
        <end position="279"/>
    </location>
</feature>
<dbReference type="OMA" id="MESERHY"/>
<keyword evidence="4" id="KW-1185">Reference proteome</keyword>
<keyword evidence="1" id="KW-0812">Transmembrane</keyword>
<feature type="transmembrane region" description="Helical" evidence="1">
    <location>
        <begin position="285"/>
        <end position="302"/>
    </location>
</feature>
<name>A0A8C4R2Y3_EPTBU</name>
<dbReference type="Pfam" id="PF06762">
    <property type="entry name" value="LMF1"/>
    <property type="match status" value="1"/>
</dbReference>
<evidence type="ECO:0000256" key="1">
    <source>
        <dbReference type="RuleBase" id="RU361229"/>
    </source>
</evidence>
<reference evidence="3" key="2">
    <citation type="submission" date="2025-09" db="UniProtKB">
        <authorList>
            <consortium name="Ensembl"/>
        </authorList>
    </citation>
    <scope>IDENTIFICATION</scope>
</reference>